<dbReference type="Pfam" id="PF00672">
    <property type="entry name" value="HAMP"/>
    <property type="match status" value="1"/>
</dbReference>
<evidence type="ECO:0000256" key="2">
    <source>
        <dbReference type="ARBA" id="ARBA00029447"/>
    </source>
</evidence>
<name>A0ABQ4SBH3_9HYPH</name>
<dbReference type="PANTHER" id="PTHR32089">
    <property type="entry name" value="METHYL-ACCEPTING CHEMOTAXIS PROTEIN MCPB"/>
    <property type="match status" value="1"/>
</dbReference>
<dbReference type="Proteomes" id="UP001055153">
    <property type="component" value="Unassembled WGS sequence"/>
</dbReference>
<comment type="caution">
    <text evidence="7">The sequence shown here is derived from an EMBL/GenBank/DDBJ whole genome shotgun (WGS) entry which is preliminary data.</text>
</comment>
<evidence type="ECO:0000256" key="4">
    <source>
        <dbReference type="SAM" id="Phobius"/>
    </source>
</evidence>
<keyword evidence="4" id="KW-0472">Membrane</keyword>
<dbReference type="SMART" id="SM00283">
    <property type="entry name" value="MA"/>
    <property type="match status" value="1"/>
</dbReference>
<dbReference type="SUPFAM" id="SSF58104">
    <property type="entry name" value="Methyl-accepting chemotaxis protein (MCP) signaling domain"/>
    <property type="match status" value="1"/>
</dbReference>
<keyword evidence="8" id="KW-1185">Reference proteome</keyword>
<protein>
    <recommendedName>
        <fullName evidence="9">Methyl-accepting chemotaxis protein</fullName>
    </recommendedName>
</protein>
<dbReference type="CDD" id="cd06225">
    <property type="entry name" value="HAMP"/>
    <property type="match status" value="1"/>
</dbReference>
<reference evidence="7" key="2">
    <citation type="submission" date="2021-08" db="EMBL/GenBank/DDBJ databases">
        <authorList>
            <person name="Tani A."/>
            <person name="Ola A."/>
            <person name="Ogura Y."/>
            <person name="Katsura K."/>
            <person name="Hayashi T."/>
        </authorList>
    </citation>
    <scope>NUCLEOTIDE SEQUENCE</scope>
    <source>
        <strain evidence="7">DSM 17168</strain>
    </source>
</reference>
<evidence type="ECO:0000313" key="7">
    <source>
        <dbReference type="EMBL" id="GJD99030.1"/>
    </source>
</evidence>
<keyword evidence="4" id="KW-0812">Transmembrane</keyword>
<dbReference type="InterPro" id="IPR004090">
    <property type="entry name" value="Chemotax_Me-accpt_rcpt"/>
</dbReference>
<evidence type="ECO:0000259" key="6">
    <source>
        <dbReference type="PROSITE" id="PS50885"/>
    </source>
</evidence>
<evidence type="ECO:0000256" key="1">
    <source>
        <dbReference type="ARBA" id="ARBA00023224"/>
    </source>
</evidence>
<evidence type="ECO:0008006" key="9">
    <source>
        <dbReference type="Google" id="ProtNLM"/>
    </source>
</evidence>
<organism evidence="7 8">
    <name type="scientific">Methylobacterium isbiliense</name>
    <dbReference type="NCBI Taxonomy" id="315478"/>
    <lineage>
        <taxon>Bacteria</taxon>
        <taxon>Pseudomonadati</taxon>
        <taxon>Pseudomonadota</taxon>
        <taxon>Alphaproteobacteria</taxon>
        <taxon>Hyphomicrobiales</taxon>
        <taxon>Methylobacteriaceae</taxon>
        <taxon>Methylobacterium</taxon>
    </lineage>
</organism>
<keyword evidence="1 3" id="KW-0807">Transducer</keyword>
<dbReference type="PROSITE" id="PS50111">
    <property type="entry name" value="CHEMOTAXIS_TRANSDUC_2"/>
    <property type="match status" value="1"/>
</dbReference>
<gene>
    <name evidence="7" type="ORF">GMJLKIPL_0943</name>
</gene>
<evidence type="ECO:0000259" key="5">
    <source>
        <dbReference type="PROSITE" id="PS50111"/>
    </source>
</evidence>
<comment type="similarity">
    <text evidence="2">Belongs to the methyl-accepting chemotaxis (MCP) protein family.</text>
</comment>
<dbReference type="Gene3D" id="1.10.287.950">
    <property type="entry name" value="Methyl-accepting chemotaxis protein"/>
    <property type="match status" value="1"/>
</dbReference>
<dbReference type="EMBL" id="BPQQ01000010">
    <property type="protein sequence ID" value="GJD99030.1"/>
    <property type="molecule type" value="Genomic_DNA"/>
</dbReference>
<proteinExistence type="inferred from homology"/>
<feature type="transmembrane region" description="Helical" evidence="4">
    <location>
        <begin position="215"/>
        <end position="239"/>
    </location>
</feature>
<evidence type="ECO:0000256" key="3">
    <source>
        <dbReference type="PROSITE-ProRule" id="PRU00284"/>
    </source>
</evidence>
<feature type="transmembrane region" description="Helical" evidence="4">
    <location>
        <begin position="36"/>
        <end position="54"/>
    </location>
</feature>
<keyword evidence="4" id="KW-1133">Transmembrane helix</keyword>
<dbReference type="InterPro" id="IPR003660">
    <property type="entry name" value="HAMP_dom"/>
</dbReference>
<evidence type="ECO:0000313" key="8">
    <source>
        <dbReference type="Proteomes" id="UP001055153"/>
    </source>
</evidence>
<feature type="domain" description="HAMP" evidence="6">
    <location>
        <begin position="237"/>
        <end position="290"/>
    </location>
</feature>
<dbReference type="SMART" id="SM00304">
    <property type="entry name" value="HAMP"/>
    <property type="match status" value="1"/>
</dbReference>
<feature type="domain" description="Methyl-accepting transducer" evidence="5">
    <location>
        <begin position="332"/>
        <end position="568"/>
    </location>
</feature>
<dbReference type="PROSITE" id="PS50885">
    <property type="entry name" value="HAMP"/>
    <property type="match status" value="1"/>
</dbReference>
<dbReference type="SUPFAM" id="SSF158472">
    <property type="entry name" value="HAMP domain-like"/>
    <property type="match status" value="1"/>
</dbReference>
<accession>A0ABQ4SBH3</accession>
<reference evidence="7" key="1">
    <citation type="journal article" date="2021" name="Front. Microbiol.">
        <title>Comprehensive Comparative Genomics and Phenotyping of Methylobacterium Species.</title>
        <authorList>
            <person name="Alessa O."/>
            <person name="Ogura Y."/>
            <person name="Fujitani Y."/>
            <person name="Takami H."/>
            <person name="Hayashi T."/>
            <person name="Sahin N."/>
            <person name="Tani A."/>
        </authorList>
    </citation>
    <scope>NUCLEOTIDE SEQUENCE</scope>
    <source>
        <strain evidence="7">DSM 17168</strain>
    </source>
</reference>
<dbReference type="PANTHER" id="PTHR32089:SF112">
    <property type="entry name" value="LYSOZYME-LIKE PROTEIN-RELATED"/>
    <property type="match status" value="1"/>
</dbReference>
<dbReference type="Pfam" id="PF00015">
    <property type="entry name" value="MCPsignal"/>
    <property type="match status" value="1"/>
</dbReference>
<dbReference type="PRINTS" id="PR00260">
    <property type="entry name" value="CHEMTRNSDUCR"/>
</dbReference>
<sequence>MILHFNTTLTAVIKDIFQSWSHDMLRLSNFKITTKIVLPLALVAIIAGLIVYQARNTFFELSNKTQNIVDVQAKRLENILGVRINVTEATVQNRNMLVDRRAAELENYKVRFDAAVKRTYEAADTLIALADTPERRAINQKLRDILEVYFRIVDRANAAASKNDIETATKIVLLEGLQARSAVRDYVQPRIDQLTEELEKAKADAQASAEASTTLLVATAAIGLIAALGTAIGIVVFGLTRPLANLVSVLQRMARGEIDADIKEAARQDEIGVVGQAVEGIKAMVARKAVEEAEIRRRADEAAAAERRRTMIELADSFERAVSGIVGTVSASATQLQATASTMTTTATETASQSGTVAAAAEEAASNVSTVAAASEELGTSVQEIGRQVQGSASLAQAAVGEADQTARLVQDLSAAVTKVGDVVGLISSIASQTNLLALNATIEAARAGEAGRGFAVVAAEVKELASQTARATDEISGQIGRIQGVTGQAVSAIGSITARIAEMNTVCTAIAAAVEEQGAATQEIVRNVAQAATGTSEVTINITGIAHASEETGVAASQVLVAASELSRQSEHLATEVSSFLNTVRAA</sequence>
<dbReference type="InterPro" id="IPR004089">
    <property type="entry name" value="MCPsignal_dom"/>
</dbReference>